<proteinExistence type="predicted"/>
<evidence type="ECO:0000313" key="2">
    <source>
        <dbReference type="Proteomes" id="UP001054945"/>
    </source>
</evidence>
<dbReference type="AlphaFoldDB" id="A0AAV4W379"/>
<accession>A0AAV4W379</accession>
<dbReference type="EMBL" id="BPLR01015475">
    <property type="protein sequence ID" value="GIY76339.1"/>
    <property type="molecule type" value="Genomic_DNA"/>
</dbReference>
<name>A0AAV4W379_CAEEX</name>
<protein>
    <submittedName>
        <fullName evidence="1">Uncharacterized protein</fullName>
    </submittedName>
</protein>
<keyword evidence="2" id="KW-1185">Reference proteome</keyword>
<sequence length="101" mass="11216">MASIHDKTFAMEGKHGIKTFAMKVMDTQLLNARLPKQPAKKEKLHTDKLELFGIECKATLDMQDNELSASLDNELVESVSRTIINIAENAAVATAVKQIIY</sequence>
<organism evidence="1 2">
    <name type="scientific">Caerostris extrusa</name>
    <name type="common">Bark spider</name>
    <name type="synonym">Caerostris bankana</name>
    <dbReference type="NCBI Taxonomy" id="172846"/>
    <lineage>
        <taxon>Eukaryota</taxon>
        <taxon>Metazoa</taxon>
        <taxon>Ecdysozoa</taxon>
        <taxon>Arthropoda</taxon>
        <taxon>Chelicerata</taxon>
        <taxon>Arachnida</taxon>
        <taxon>Araneae</taxon>
        <taxon>Araneomorphae</taxon>
        <taxon>Entelegynae</taxon>
        <taxon>Araneoidea</taxon>
        <taxon>Araneidae</taxon>
        <taxon>Caerostris</taxon>
    </lineage>
</organism>
<evidence type="ECO:0000313" key="1">
    <source>
        <dbReference type="EMBL" id="GIY76339.1"/>
    </source>
</evidence>
<gene>
    <name evidence="1" type="ORF">CEXT_135011</name>
</gene>
<reference evidence="1 2" key="1">
    <citation type="submission" date="2021-06" db="EMBL/GenBank/DDBJ databases">
        <title>Caerostris extrusa draft genome.</title>
        <authorList>
            <person name="Kono N."/>
            <person name="Arakawa K."/>
        </authorList>
    </citation>
    <scope>NUCLEOTIDE SEQUENCE [LARGE SCALE GENOMIC DNA]</scope>
</reference>
<comment type="caution">
    <text evidence="1">The sequence shown here is derived from an EMBL/GenBank/DDBJ whole genome shotgun (WGS) entry which is preliminary data.</text>
</comment>
<dbReference type="Proteomes" id="UP001054945">
    <property type="component" value="Unassembled WGS sequence"/>
</dbReference>